<name>A0A7Y9FQ78_9SPHN</name>
<gene>
    <name evidence="1" type="ORF">HD841_003227</name>
</gene>
<evidence type="ECO:0000313" key="2">
    <source>
        <dbReference type="Proteomes" id="UP000517753"/>
    </source>
</evidence>
<evidence type="ECO:0000313" key="1">
    <source>
        <dbReference type="EMBL" id="NYD91419.1"/>
    </source>
</evidence>
<sequence>MTKVRAPLTLDRALARIAGQLPGGWLEMGKIVERSERQVRSWGDPDSPDVIHMPAAIKLDIAFQAAGGQGAPIHDVYALLLQTGRSEAFAEQIDLAFQASIAIREQAEAACAQIRCTMPGAEPRDLKAAVRETQEAIEAATATLAILRRAMIASQGP</sequence>
<proteinExistence type="predicted"/>
<accession>A0A7Y9FQ78</accession>
<dbReference type="EMBL" id="JACCBY010000005">
    <property type="protein sequence ID" value="NYD91419.1"/>
    <property type="molecule type" value="Genomic_DNA"/>
</dbReference>
<reference evidence="1 2" key="1">
    <citation type="submission" date="2020-08" db="EMBL/GenBank/DDBJ databases">
        <title>The Agave Microbiome: Exploring the role of microbial communities in plant adaptations to desert environments.</title>
        <authorList>
            <person name="Partida-Martinez L.P."/>
        </authorList>
    </citation>
    <scope>NUCLEOTIDE SEQUENCE [LARGE SCALE GENOMIC DNA]</scope>
    <source>
        <strain evidence="1 2">AS2.3</strain>
    </source>
</reference>
<dbReference type="AlphaFoldDB" id="A0A7Y9FQ78"/>
<protein>
    <submittedName>
        <fullName evidence="1">Uncharacterized protein</fullName>
    </submittedName>
</protein>
<keyword evidence="2" id="KW-1185">Reference proteome</keyword>
<comment type="caution">
    <text evidence="1">The sequence shown here is derived from an EMBL/GenBank/DDBJ whole genome shotgun (WGS) entry which is preliminary data.</text>
</comment>
<dbReference type="Proteomes" id="UP000517753">
    <property type="component" value="Unassembled WGS sequence"/>
</dbReference>
<organism evidence="1 2">
    <name type="scientific">Sphingomonas melonis</name>
    <dbReference type="NCBI Taxonomy" id="152682"/>
    <lineage>
        <taxon>Bacteria</taxon>
        <taxon>Pseudomonadati</taxon>
        <taxon>Pseudomonadota</taxon>
        <taxon>Alphaproteobacteria</taxon>
        <taxon>Sphingomonadales</taxon>
        <taxon>Sphingomonadaceae</taxon>
        <taxon>Sphingomonas</taxon>
    </lineage>
</organism>
<dbReference type="RefSeq" id="WP_179509845.1">
    <property type="nucleotide sequence ID" value="NZ_JACCBY010000005.1"/>
</dbReference>